<proteinExistence type="predicted"/>
<keyword evidence="1" id="KW-0732">Signal</keyword>
<dbReference type="EMBL" id="JBFCZG010000008">
    <property type="protein sequence ID" value="KAL3419059.1"/>
    <property type="molecule type" value="Genomic_DNA"/>
</dbReference>
<dbReference type="Proteomes" id="UP001629113">
    <property type="component" value="Unassembled WGS sequence"/>
</dbReference>
<sequence>MQFTAATILATLTALAAAAPAPTPQLPVAEDPAYFGLIAIRSGSGVQNAGFSAANSSIFAALPNQGASCDVQGQNFATFYLEGTALYLYAASATPQQLYVDRSGMGQGKLGYTTGAQPTPRNAERDGFALVDGSLVFDNAGLIACPNSIDGAWSIWVSAGNDNPAGNSDCVGIGARAIETEEPVGCYYTS</sequence>
<comment type="caution">
    <text evidence="2">The sequence shown here is derived from an EMBL/GenBank/DDBJ whole genome shotgun (WGS) entry which is preliminary data.</text>
</comment>
<keyword evidence="3" id="KW-1185">Reference proteome</keyword>
<protein>
    <submittedName>
        <fullName evidence="2">Cell wall protein</fullName>
    </submittedName>
</protein>
<name>A0ABR4P6X1_9HELO</name>
<evidence type="ECO:0000256" key="1">
    <source>
        <dbReference type="SAM" id="SignalP"/>
    </source>
</evidence>
<accession>A0ABR4P6X1</accession>
<gene>
    <name evidence="2" type="ORF">PVAG01_09280</name>
</gene>
<feature type="signal peptide" evidence="1">
    <location>
        <begin position="1"/>
        <end position="18"/>
    </location>
</feature>
<evidence type="ECO:0000313" key="3">
    <source>
        <dbReference type="Proteomes" id="UP001629113"/>
    </source>
</evidence>
<organism evidence="2 3">
    <name type="scientific">Phlyctema vagabunda</name>
    <dbReference type="NCBI Taxonomy" id="108571"/>
    <lineage>
        <taxon>Eukaryota</taxon>
        <taxon>Fungi</taxon>
        <taxon>Dikarya</taxon>
        <taxon>Ascomycota</taxon>
        <taxon>Pezizomycotina</taxon>
        <taxon>Leotiomycetes</taxon>
        <taxon>Helotiales</taxon>
        <taxon>Dermateaceae</taxon>
        <taxon>Phlyctema</taxon>
    </lineage>
</organism>
<evidence type="ECO:0000313" key="2">
    <source>
        <dbReference type="EMBL" id="KAL3419059.1"/>
    </source>
</evidence>
<reference evidence="2 3" key="1">
    <citation type="submission" date="2024-06" db="EMBL/GenBank/DDBJ databases">
        <title>Complete genome of Phlyctema vagabunda strain 19-DSS-EL-015.</title>
        <authorList>
            <person name="Fiorenzani C."/>
        </authorList>
    </citation>
    <scope>NUCLEOTIDE SEQUENCE [LARGE SCALE GENOMIC DNA]</scope>
    <source>
        <strain evidence="2 3">19-DSS-EL-015</strain>
    </source>
</reference>
<feature type="chain" id="PRO_5045517207" evidence="1">
    <location>
        <begin position="19"/>
        <end position="190"/>
    </location>
</feature>